<comment type="subunit">
    <text evidence="7">The glycine cleavage system is composed of four proteins: P, T, L and H.</text>
</comment>
<dbReference type="PATRIC" id="fig|1473.5.peg.2568"/>
<feature type="binding site" evidence="8">
    <location>
        <position position="203"/>
    </location>
    <ligand>
        <name>substrate</name>
    </ligand>
</feature>
<keyword evidence="3 7" id="KW-0032">Aminotransferase</keyword>
<comment type="function">
    <text evidence="7">The glycine cleavage system catalyzes the degradation of glycine.</text>
</comment>
<evidence type="ECO:0000313" key="12">
    <source>
        <dbReference type="Proteomes" id="UP000036780"/>
    </source>
</evidence>
<dbReference type="Pfam" id="PF08669">
    <property type="entry name" value="GCV_T_C"/>
    <property type="match status" value="1"/>
</dbReference>
<dbReference type="InterPro" id="IPR013977">
    <property type="entry name" value="GcvT_C"/>
</dbReference>
<accession>A0A0L0QPG7</accession>
<dbReference type="PIRSF" id="PIRSF006487">
    <property type="entry name" value="GcvT"/>
    <property type="match status" value="1"/>
</dbReference>
<dbReference type="GO" id="GO:0005829">
    <property type="term" value="C:cytosol"/>
    <property type="evidence" value="ECO:0007669"/>
    <property type="project" value="TreeGrafter"/>
</dbReference>
<dbReference type="PANTHER" id="PTHR43757">
    <property type="entry name" value="AMINOMETHYLTRANSFERASE"/>
    <property type="match status" value="1"/>
</dbReference>
<keyword evidence="4 7" id="KW-0808">Transferase</keyword>
<dbReference type="OrthoDB" id="9774591at2"/>
<dbReference type="FunFam" id="3.30.70.1400:FF:000001">
    <property type="entry name" value="Aminomethyltransferase"/>
    <property type="match status" value="1"/>
</dbReference>
<dbReference type="InterPro" id="IPR006223">
    <property type="entry name" value="GcvT"/>
</dbReference>
<dbReference type="Proteomes" id="UP000036780">
    <property type="component" value="Unassembled WGS sequence"/>
</dbReference>
<dbReference type="GO" id="GO:0005960">
    <property type="term" value="C:glycine cleavage complex"/>
    <property type="evidence" value="ECO:0007669"/>
    <property type="project" value="InterPro"/>
</dbReference>
<comment type="similarity">
    <text evidence="1 7">Belongs to the GcvT family.</text>
</comment>
<dbReference type="NCBIfam" id="TIGR00528">
    <property type="entry name" value="gcvT"/>
    <property type="match status" value="1"/>
</dbReference>
<dbReference type="Gene3D" id="2.40.30.110">
    <property type="entry name" value="Aminomethyltransferase beta-barrel domains"/>
    <property type="match status" value="1"/>
</dbReference>
<dbReference type="InterPro" id="IPR028896">
    <property type="entry name" value="GcvT/YgfZ/DmdA"/>
</dbReference>
<dbReference type="SUPFAM" id="SSF101790">
    <property type="entry name" value="Aminomethyltransferase beta-barrel domain"/>
    <property type="match status" value="1"/>
</dbReference>
<dbReference type="GeneID" id="66870348"/>
<organism evidence="11 12">
    <name type="scientific">Virgibacillus pantothenticus</name>
    <dbReference type="NCBI Taxonomy" id="1473"/>
    <lineage>
        <taxon>Bacteria</taxon>
        <taxon>Bacillati</taxon>
        <taxon>Bacillota</taxon>
        <taxon>Bacilli</taxon>
        <taxon>Bacillales</taxon>
        <taxon>Bacillaceae</taxon>
        <taxon>Virgibacillus</taxon>
    </lineage>
</organism>
<dbReference type="FunFam" id="4.10.1250.10:FF:000001">
    <property type="entry name" value="Aminomethyltransferase"/>
    <property type="match status" value="1"/>
</dbReference>
<dbReference type="NCBIfam" id="NF001567">
    <property type="entry name" value="PRK00389.1"/>
    <property type="match status" value="1"/>
</dbReference>
<evidence type="ECO:0000259" key="10">
    <source>
        <dbReference type="Pfam" id="PF08669"/>
    </source>
</evidence>
<dbReference type="GO" id="GO:0004047">
    <property type="term" value="F:aminomethyltransferase activity"/>
    <property type="evidence" value="ECO:0007669"/>
    <property type="project" value="UniProtKB-UniRule"/>
</dbReference>
<gene>
    <name evidence="7" type="primary">gcvT</name>
    <name evidence="11" type="ORF">AFK71_19120</name>
</gene>
<dbReference type="InterPro" id="IPR006222">
    <property type="entry name" value="GCVT_N"/>
</dbReference>
<dbReference type="AlphaFoldDB" id="A0A0L0QPG7"/>
<dbReference type="InterPro" id="IPR027266">
    <property type="entry name" value="TrmE/GcvT-like"/>
</dbReference>
<evidence type="ECO:0000313" key="11">
    <source>
        <dbReference type="EMBL" id="KNE20482.1"/>
    </source>
</evidence>
<dbReference type="FunFam" id="2.40.30.110:FF:000003">
    <property type="entry name" value="Aminomethyltransferase"/>
    <property type="match status" value="1"/>
</dbReference>
<protein>
    <recommendedName>
        <fullName evidence="2 7">Aminomethyltransferase</fullName>
        <ecNumber evidence="2 7">2.1.2.10</ecNumber>
    </recommendedName>
    <alternativeName>
        <fullName evidence="5 7">Glycine cleavage system T protein</fullName>
    </alternativeName>
</protein>
<evidence type="ECO:0000256" key="7">
    <source>
        <dbReference type="HAMAP-Rule" id="MF_00259"/>
    </source>
</evidence>
<dbReference type="SUPFAM" id="SSF103025">
    <property type="entry name" value="Folate-binding domain"/>
    <property type="match status" value="1"/>
</dbReference>
<dbReference type="Gene3D" id="3.30.1360.120">
    <property type="entry name" value="Probable tRNA modification gtpase trme, domain 1"/>
    <property type="match status" value="1"/>
</dbReference>
<evidence type="ECO:0000256" key="6">
    <source>
        <dbReference type="ARBA" id="ARBA00047665"/>
    </source>
</evidence>
<feature type="domain" description="GCVT N-terminal" evidence="9">
    <location>
        <begin position="10"/>
        <end position="270"/>
    </location>
</feature>
<dbReference type="InterPro" id="IPR022903">
    <property type="entry name" value="GcvT_bac"/>
</dbReference>
<evidence type="ECO:0000256" key="3">
    <source>
        <dbReference type="ARBA" id="ARBA00022576"/>
    </source>
</evidence>
<dbReference type="InterPro" id="IPR029043">
    <property type="entry name" value="GcvT/YgfZ_C"/>
</dbReference>
<dbReference type="HAMAP" id="MF_00259">
    <property type="entry name" value="GcvT"/>
    <property type="match status" value="1"/>
</dbReference>
<evidence type="ECO:0000256" key="1">
    <source>
        <dbReference type="ARBA" id="ARBA00008609"/>
    </source>
</evidence>
<dbReference type="Gene3D" id="4.10.1250.10">
    <property type="entry name" value="Aminomethyltransferase fragment"/>
    <property type="match status" value="1"/>
</dbReference>
<evidence type="ECO:0000256" key="2">
    <source>
        <dbReference type="ARBA" id="ARBA00012616"/>
    </source>
</evidence>
<keyword evidence="12" id="KW-1185">Reference proteome</keyword>
<dbReference type="EMBL" id="LGTO01000007">
    <property type="protein sequence ID" value="KNE20482.1"/>
    <property type="molecule type" value="Genomic_DNA"/>
</dbReference>
<sequence length="371" mass="41089">MSELKKTPLYPIYEVYGAKSIDFGGWNLPVQFKGIKHEHEVTRTKAGLFDVSHMGEIAVKGSKSLEFLQKVVTNDVAKLTPKRAQYTFMCYEDGGTVDDFLIYMLAENDYLLVVNAANTEKDYQWLLDHNNYSNAEVKIENVSEDYAQLALQGPLAEEILQSLTTTDLSAIRFFRFEVDVAFTGIEGRAIVSRTGYTGEDGFEIYVPAASGIPLWKAILEAGKEKGAEPIGLGARDTLRFEAALPLYGQELSPTITPVEAGLTFAVKVNKAVDFIGKQVLKKQMEQGADRQLVGLEMIDKGIPRTGYEIYDGPSKVGVITSGTQSPTLEKNLGLALVNSAYAKEGTEFLVQVRKRQLQAKVVSTPFYKREK</sequence>
<comment type="catalytic activity">
    <reaction evidence="6 7">
        <text>N(6)-[(R)-S(8)-aminomethyldihydrolipoyl]-L-lysyl-[protein] + (6S)-5,6,7,8-tetrahydrofolate = N(6)-[(R)-dihydrolipoyl]-L-lysyl-[protein] + (6R)-5,10-methylene-5,6,7,8-tetrahydrofolate + NH4(+)</text>
        <dbReference type="Rhea" id="RHEA:16945"/>
        <dbReference type="Rhea" id="RHEA-COMP:10475"/>
        <dbReference type="Rhea" id="RHEA-COMP:10492"/>
        <dbReference type="ChEBI" id="CHEBI:15636"/>
        <dbReference type="ChEBI" id="CHEBI:28938"/>
        <dbReference type="ChEBI" id="CHEBI:57453"/>
        <dbReference type="ChEBI" id="CHEBI:83100"/>
        <dbReference type="ChEBI" id="CHEBI:83143"/>
        <dbReference type="EC" id="2.1.2.10"/>
    </reaction>
</comment>
<dbReference type="Gene3D" id="3.30.70.1400">
    <property type="entry name" value="Aminomethyltransferase beta-barrel domains"/>
    <property type="match status" value="1"/>
</dbReference>
<evidence type="ECO:0000256" key="5">
    <source>
        <dbReference type="ARBA" id="ARBA00031395"/>
    </source>
</evidence>
<reference evidence="12" key="1">
    <citation type="submission" date="2015-07" db="EMBL/GenBank/DDBJ databases">
        <title>Fjat-10053 dsm26.</title>
        <authorList>
            <person name="Liu B."/>
            <person name="Wang J."/>
            <person name="Zhu Y."/>
            <person name="Liu G."/>
            <person name="Chen Q."/>
            <person name="Chen Z."/>
            <person name="Lan J."/>
            <person name="Che J."/>
            <person name="Ge C."/>
            <person name="Shi H."/>
            <person name="Pan Z."/>
            <person name="Liu X."/>
        </authorList>
    </citation>
    <scope>NUCLEOTIDE SEQUENCE [LARGE SCALE GENOMIC DNA]</scope>
    <source>
        <strain evidence="12">DSM 26</strain>
    </source>
</reference>
<proteinExistence type="inferred from homology"/>
<dbReference type="GO" id="GO:0008483">
    <property type="term" value="F:transaminase activity"/>
    <property type="evidence" value="ECO:0007669"/>
    <property type="project" value="UniProtKB-KW"/>
</dbReference>
<feature type="domain" description="Aminomethyltransferase C-terminal" evidence="10">
    <location>
        <begin position="290"/>
        <end position="368"/>
    </location>
</feature>
<dbReference type="EC" id="2.1.2.10" evidence="2 7"/>
<dbReference type="Pfam" id="PF01571">
    <property type="entry name" value="GCV_T"/>
    <property type="match status" value="1"/>
</dbReference>
<evidence type="ECO:0000256" key="4">
    <source>
        <dbReference type="ARBA" id="ARBA00022679"/>
    </source>
</evidence>
<dbReference type="PANTHER" id="PTHR43757:SF2">
    <property type="entry name" value="AMINOMETHYLTRANSFERASE, MITOCHONDRIAL"/>
    <property type="match status" value="1"/>
</dbReference>
<dbReference type="RefSeq" id="WP_050353057.1">
    <property type="nucleotide sequence ID" value="NZ_CP073011.1"/>
</dbReference>
<evidence type="ECO:0000256" key="8">
    <source>
        <dbReference type="PIRSR" id="PIRSR006487-1"/>
    </source>
</evidence>
<dbReference type="GO" id="GO:0019464">
    <property type="term" value="P:glycine decarboxylation via glycine cleavage system"/>
    <property type="evidence" value="ECO:0007669"/>
    <property type="project" value="UniProtKB-UniRule"/>
</dbReference>
<comment type="caution">
    <text evidence="11">The sequence shown here is derived from an EMBL/GenBank/DDBJ whole genome shotgun (WGS) entry which is preliminary data.</text>
</comment>
<evidence type="ECO:0000259" key="9">
    <source>
        <dbReference type="Pfam" id="PF01571"/>
    </source>
</evidence>
<name>A0A0L0QPG7_VIRPA</name>